<evidence type="ECO:0008006" key="8">
    <source>
        <dbReference type="Google" id="ProtNLM"/>
    </source>
</evidence>
<dbReference type="AlphaFoldDB" id="A0A1R2BCK9"/>
<dbReference type="GO" id="GO:0008270">
    <property type="term" value="F:zinc ion binding"/>
    <property type="evidence" value="ECO:0007669"/>
    <property type="project" value="UniProtKB-KW"/>
</dbReference>
<dbReference type="InterPro" id="IPR011016">
    <property type="entry name" value="Znf_RING-CH"/>
</dbReference>
<dbReference type="Pfam" id="PF00498">
    <property type="entry name" value="FHA"/>
    <property type="match status" value="1"/>
</dbReference>
<dbReference type="InterPro" id="IPR000253">
    <property type="entry name" value="FHA_dom"/>
</dbReference>
<gene>
    <name evidence="6" type="ORF">SteCoe_26697</name>
</gene>
<accession>A0A1R2BCK9</accession>
<evidence type="ECO:0000313" key="6">
    <source>
        <dbReference type="EMBL" id="OMJ74400.1"/>
    </source>
</evidence>
<comment type="caution">
    <text evidence="6">The sequence shown here is derived from an EMBL/GenBank/DDBJ whole genome shotgun (WGS) entry which is preliminary data.</text>
</comment>
<dbReference type="SUPFAM" id="SSF49879">
    <property type="entry name" value="SMAD/FHA domain"/>
    <property type="match status" value="1"/>
</dbReference>
<dbReference type="CDD" id="cd00060">
    <property type="entry name" value="FHA"/>
    <property type="match status" value="1"/>
</dbReference>
<dbReference type="Gene3D" id="3.30.40.10">
    <property type="entry name" value="Zinc/RING finger domain, C3HC4 (zinc finger)"/>
    <property type="match status" value="1"/>
</dbReference>
<keyword evidence="2" id="KW-0863">Zinc-finger</keyword>
<sequence length="369" mass="41927">MSDLYVEIEAFTWNKVTHDLLDYDCHDLVKSKIISPNSGAIYRTSNNCFYSAIPQSEDVSMSQNQRLLVLNRRRDHFTINSELDSANPELWKVVKYLQDSNGYELKESDTLKLGRFVLKVKKIFEGSGSDKTPNESLLCEDMSENSPGQACRICCCEEGEDDNPLISPCKCIGSMKVIHLLCLKKWLESKVSCRNLGTVSSYYWNDFICELCKSHFPGIIKHKGREFELVSIKYPKAPYMVLEDEHNEEGQGQTIHILDIKQGECVRIGRGHNCDIRLTDISVSRDHAKISFNKGRFYLQDNKSKFGTLLRVKEKIVLQPSQNISLQVNRTMLKISVKVTTDWCCGPCFGRGTKVRNYAGGDTIPQSPA</sequence>
<name>A0A1R2BCK9_9CILI</name>
<reference evidence="6 7" key="1">
    <citation type="submission" date="2016-11" db="EMBL/GenBank/DDBJ databases">
        <title>The macronuclear genome of Stentor coeruleus: a giant cell with tiny introns.</title>
        <authorList>
            <person name="Slabodnick M."/>
            <person name="Ruby J.G."/>
            <person name="Reiff S.B."/>
            <person name="Swart E.C."/>
            <person name="Gosai S."/>
            <person name="Prabakaran S."/>
            <person name="Witkowska E."/>
            <person name="Larue G.E."/>
            <person name="Fisher S."/>
            <person name="Freeman R.M."/>
            <person name="Gunawardena J."/>
            <person name="Chu W."/>
            <person name="Stover N.A."/>
            <person name="Gregory B.D."/>
            <person name="Nowacki M."/>
            <person name="Derisi J."/>
            <person name="Roy S.W."/>
            <person name="Marshall W.F."/>
            <person name="Sood P."/>
        </authorList>
    </citation>
    <scope>NUCLEOTIDE SEQUENCE [LARGE SCALE GENOMIC DNA]</scope>
    <source>
        <strain evidence="6">WM001</strain>
    </source>
</reference>
<dbReference type="PANTHER" id="PTHR46210:SF1">
    <property type="entry name" value="FHA DOMAIN-CONTAINING PROTEIN"/>
    <property type="match status" value="1"/>
</dbReference>
<evidence type="ECO:0000256" key="1">
    <source>
        <dbReference type="ARBA" id="ARBA00022723"/>
    </source>
</evidence>
<proteinExistence type="predicted"/>
<dbReference type="Proteomes" id="UP000187209">
    <property type="component" value="Unassembled WGS sequence"/>
</dbReference>
<protein>
    <recommendedName>
        <fullName evidence="8">RING-CH-type domain-containing protein</fullName>
    </recommendedName>
</protein>
<dbReference type="Gene3D" id="2.60.200.20">
    <property type="match status" value="1"/>
</dbReference>
<keyword evidence="3" id="KW-0862">Zinc</keyword>
<evidence type="ECO:0000313" key="7">
    <source>
        <dbReference type="Proteomes" id="UP000187209"/>
    </source>
</evidence>
<dbReference type="EMBL" id="MPUH01000754">
    <property type="protein sequence ID" value="OMJ74400.1"/>
    <property type="molecule type" value="Genomic_DNA"/>
</dbReference>
<dbReference type="PROSITE" id="PS50006">
    <property type="entry name" value="FHA_DOMAIN"/>
    <property type="match status" value="1"/>
</dbReference>
<organism evidence="6 7">
    <name type="scientific">Stentor coeruleus</name>
    <dbReference type="NCBI Taxonomy" id="5963"/>
    <lineage>
        <taxon>Eukaryota</taxon>
        <taxon>Sar</taxon>
        <taxon>Alveolata</taxon>
        <taxon>Ciliophora</taxon>
        <taxon>Postciliodesmatophora</taxon>
        <taxon>Heterotrichea</taxon>
        <taxon>Heterotrichida</taxon>
        <taxon>Stentoridae</taxon>
        <taxon>Stentor</taxon>
    </lineage>
</organism>
<evidence type="ECO:0000259" key="5">
    <source>
        <dbReference type="PROSITE" id="PS51292"/>
    </source>
</evidence>
<dbReference type="InterPro" id="IPR008984">
    <property type="entry name" value="SMAD_FHA_dom_sf"/>
</dbReference>
<dbReference type="SMART" id="SM00744">
    <property type="entry name" value="RINGv"/>
    <property type="match status" value="1"/>
</dbReference>
<dbReference type="PROSITE" id="PS51292">
    <property type="entry name" value="ZF_RING_CH"/>
    <property type="match status" value="1"/>
</dbReference>
<dbReference type="OrthoDB" id="264354at2759"/>
<feature type="domain" description="RING-CH-type" evidence="5">
    <location>
        <begin position="143"/>
        <end position="219"/>
    </location>
</feature>
<evidence type="ECO:0000256" key="2">
    <source>
        <dbReference type="ARBA" id="ARBA00022771"/>
    </source>
</evidence>
<dbReference type="SMART" id="SM00240">
    <property type="entry name" value="FHA"/>
    <property type="match status" value="1"/>
</dbReference>
<dbReference type="PANTHER" id="PTHR46210">
    <property type="entry name" value="FHA DOMAIN-CONTAINING PROTEIN"/>
    <property type="match status" value="1"/>
</dbReference>
<evidence type="ECO:0000259" key="4">
    <source>
        <dbReference type="PROSITE" id="PS50006"/>
    </source>
</evidence>
<keyword evidence="1" id="KW-0479">Metal-binding</keyword>
<dbReference type="InterPro" id="IPR013083">
    <property type="entry name" value="Znf_RING/FYVE/PHD"/>
</dbReference>
<dbReference type="CDD" id="cd16495">
    <property type="entry name" value="RING_CH-C4HC3_MARCH"/>
    <property type="match status" value="1"/>
</dbReference>
<evidence type="ECO:0000256" key="3">
    <source>
        <dbReference type="ARBA" id="ARBA00022833"/>
    </source>
</evidence>
<dbReference type="SUPFAM" id="SSF57850">
    <property type="entry name" value="RING/U-box"/>
    <property type="match status" value="1"/>
</dbReference>
<feature type="domain" description="FHA" evidence="4">
    <location>
        <begin position="266"/>
        <end position="310"/>
    </location>
</feature>
<dbReference type="Pfam" id="PF12906">
    <property type="entry name" value="RINGv"/>
    <property type="match status" value="1"/>
</dbReference>
<keyword evidence="7" id="KW-1185">Reference proteome</keyword>